<dbReference type="Pfam" id="PF03239">
    <property type="entry name" value="FTR1"/>
    <property type="match status" value="1"/>
</dbReference>
<evidence type="ECO:0000256" key="6">
    <source>
        <dbReference type="SAM" id="MobiDB-lite"/>
    </source>
</evidence>
<comment type="subcellular location">
    <subcellularLocation>
        <location evidence="1">Membrane</location>
        <topology evidence="1">Multi-pass membrane protein</topology>
    </subcellularLocation>
</comment>
<feature type="transmembrane region" description="Helical" evidence="7">
    <location>
        <begin position="178"/>
        <end position="198"/>
    </location>
</feature>
<dbReference type="InterPro" id="IPR004923">
    <property type="entry name" value="FTR1/Fip1/EfeU"/>
</dbReference>
<dbReference type="RefSeq" id="WP_353650468.1">
    <property type="nucleotide sequence ID" value="NZ_CP159218.1"/>
</dbReference>
<dbReference type="PANTHER" id="PTHR31632">
    <property type="entry name" value="IRON TRANSPORTER FTH1"/>
    <property type="match status" value="1"/>
</dbReference>
<feature type="transmembrane region" description="Helical" evidence="7">
    <location>
        <begin position="506"/>
        <end position="529"/>
    </location>
</feature>
<dbReference type="GO" id="GO:0015093">
    <property type="term" value="F:ferrous iron transmembrane transporter activity"/>
    <property type="evidence" value="ECO:0007669"/>
    <property type="project" value="TreeGrafter"/>
</dbReference>
<accession>A0AAU8DRL2</accession>
<feature type="transmembrane region" description="Helical" evidence="7">
    <location>
        <begin position="6"/>
        <end position="26"/>
    </location>
</feature>
<proteinExistence type="inferred from homology"/>
<sequence length="585" mass="59250">MLATFVIGLREGLEAALIVGIIAAFLTQDGKSRALRPMWIGVGIAVVICLGIGLALTLLSGSLPQRQQELLETVIGLVAVVMVTWMVLWMRKHSRDLKSELGAAVQGALAAGSTFALVAMAFLAVIREGVETAVFLVAASQTKGGAITFVGAGLGIAVAIVLGWLIYRGGVRINLSKFFRITGGVLVLVAGGVLMSSLRHAHEADWLNVGTQTWIDLSAVITPGSVQESLLGGVLGIQAQLSAVAVIAWLLYIVPMLAVVLWPAGRLLTARIAARLLLAVGSAGLVAAALLMLLVPAATVPSSAAHTAAGDGGTASVSLSAAVRSGAGMTAVVGGTVVLQGAPDDVRVDLPAERRTLDLVGTRTLGGRSVADYASGRIVVPAADSPTTMTGAELAKLNGGRYPVGLRAADADQALRTTEPVGVELIVTVDVATGLPVGVAGTAEAAVIATAESGRTHRVELGSVQLTSTELATPAGSTASGSTGTGLTAAAALSNAQLRATTFGALLPWMLVVWSGLLLGSAALILLAARRRRARPAPAAAREATPETLPGSGPVIDPAPGLVAETTPPRSLASSSASRSGDPHR</sequence>
<dbReference type="EMBL" id="CP159218">
    <property type="protein sequence ID" value="XCG64856.1"/>
    <property type="molecule type" value="Genomic_DNA"/>
</dbReference>
<feature type="transmembrane region" description="Helical" evidence="7">
    <location>
        <begin position="276"/>
        <end position="295"/>
    </location>
</feature>
<feature type="region of interest" description="Disordered" evidence="6">
    <location>
        <begin position="537"/>
        <end position="585"/>
    </location>
</feature>
<keyword evidence="3 7" id="KW-0812">Transmembrane</keyword>
<evidence type="ECO:0000256" key="2">
    <source>
        <dbReference type="ARBA" id="ARBA00008333"/>
    </source>
</evidence>
<evidence type="ECO:0000256" key="1">
    <source>
        <dbReference type="ARBA" id="ARBA00004141"/>
    </source>
</evidence>
<dbReference type="PANTHER" id="PTHR31632:SF2">
    <property type="entry name" value="PLASMA MEMBRANE IRON PERMEASE"/>
    <property type="match status" value="1"/>
</dbReference>
<keyword evidence="5 7" id="KW-0472">Membrane</keyword>
<feature type="transmembrane region" description="Helical" evidence="7">
    <location>
        <begin position="146"/>
        <end position="166"/>
    </location>
</feature>
<comment type="similarity">
    <text evidence="2">Belongs to the oxidase-dependent Fe transporter (OFeT) (TC 9.A.10.1) family.</text>
</comment>
<dbReference type="NCBIfam" id="NF041756">
    <property type="entry name" value="EfeU"/>
    <property type="match status" value="1"/>
</dbReference>
<feature type="transmembrane region" description="Helical" evidence="7">
    <location>
        <begin position="241"/>
        <end position="264"/>
    </location>
</feature>
<evidence type="ECO:0000256" key="3">
    <source>
        <dbReference type="ARBA" id="ARBA00022692"/>
    </source>
</evidence>
<feature type="compositionally biased region" description="Low complexity" evidence="6">
    <location>
        <begin position="570"/>
        <end position="585"/>
    </location>
</feature>
<evidence type="ECO:0000256" key="5">
    <source>
        <dbReference type="ARBA" id="ARBA00023136"/>
    </source>
</evidence>
<evidence type="ECO:0000313" key="8">
    <source>
        <dbReference type="EMBL" id="XCG64856.1"/>
    </source>
</evidence>
<protein>
    <submittedName>
        <fullName evidence="8">Iron uptake transporter permease EfeU</fullName>
    </submittedName>
</protein>
<organism evidence="8">
    <name type="scientific">Nakamurella sp. A5-74</name>
    <dbReference type="NCBI Taxonomy" id="3158264"/>
    <lineage>
        <taxon>Bacteria</taxon>
        <taxon>Bacillati</taxon>
        <taxon>Actinomycetota</taxon>
        <taxon>Actinomycetes</taxon>
        <taxon>Nakamurellales</taxon>
        <taxon>Nakamurellaceae</taxon>
        <taxon>Nakamurella</taxon>
    </lineage>
</organism>
<keyword evidence="4 7" id="KW-1133">Transmembrane helix</keyword>
<reference evidence="8" key="1">
    <citation type="submission" date="2024-05" db="EMBL/GenBank/DDBJ databases">
        <authorList>
            <person name="Cai S.Y."/>
            <person name="Jin L.M."/>
            <person name="Li H.R."/>
        </authorList>
    </citation>
    <scope>NUCLEOTIDE SEQUENCE</scope>
    <source>
        <strain evidence="8">A5-74</strain>
    </source>
</reference>
<feature type="transmembrane region" description="Helical" evidence="7">
    <location>
        <begin position="70"/>
        <end position="89"/>
    </location>
</feature>
<name>A0AAU8DRL2_9ACTN</name>
<dbReference type="GO" id="GO:0033573">
    <property type="term" value="C:high-affinity iron permease complex"/>
    <property type="evidence" value="ECO:0007669"/>
    <property type="project" value="InterPro"/>
</dbReference>
<evidence type="ECO:0000256" key="4">
    <source>
        <dbReference type="ARBA" id="ARBA00022989"/>
    </source>
</evidence>
<gene>
    <name evidence="8" type="primary">efeU</name>
    <name evidence="8" type="ORF">ABLG96_05950</name>
</gene>
<evidence type="ECO:0000256" key="7">
    <source>
        <dbReference type="SAM" id="Phobius"/>
    </source>
</evidence>
<dbReference type="AlphaFoldDB" id="A0AAU8DRL2"/>
<feature type="transmembrane region" description="Helical" evidence="7">
    <location>
        <begin position="38"/>
        <end position="58"/>
    </location>
</feature>
<feature type="transmembrane region" description="Helical" evidence="7">
    <location>
        <begin position="101"/>
        <end position="126"/>
    </location>
</feature>